<dbReference type="InterPro" id="IPR014729">
    <property type="entry name" value="Rossmann-like_a/b/a_fold"/>
</dbReference>
<dbReference type="SUPFAM" id="SSF52402">
    <property type="entry name" value="Adenine nucleotide alpha hydrolases-like"/>
    <property type="match status" value="2"/>
</dbReference>
<feature type="domain" description="UspA" evidence="2">
    <location>
        <begin position="1"/>
        <end position="127"/>
    </location>
</feature>
<reference evidence="3" key="1">
    <citation type="submission" date="2018-06" db="EMBL/GenBank/DDBJ databases">
        <authorList>
            <person name="Zhirakovskaya E."/>
        </authorList>
    </citation>
    <scope>NUCLEOTIDE SEQUENCE</scope>
</reference>
<sequence>MTKNILVATDLTARGDRPFQRAAMLKNELKAAAAMIFVSSDKAGIAELDEAVVLKQLRRNYGSETENFSVVIAEGDVPKAIARAAEELDCDLIIVGAARHNNISDFFLGTAVDYLVRNAAIPVLVVKERPIAHYQNILVATDFSDFASYALRTAMNFLPQAKVKLVHAYHVAYEAWLKSDGVTDEMRREAEQEMAGFLEKMNFSEEDKSRISSEIVEGNLHQSIHNTLDEGEVDLLVLGTHGRSGFAQAVIGSRASEMLNWSPVDVLMIRKPH</sequence>
<dbReference type="Gene3D" id="3.40.50.620">
    <property type="entry name" value="HUPs"/>
    <property type="match status" value="2"/>
</dbReference>
<feature type="domain" description="UspA" evidence="2">
    <location>
        <begin position="134"/>
        <end position="270"/>
    </location>
</feature>
<evidence type="ECO:0000256" key="1">
    <source>
        <dbReference type="ARBA" id="ARBA00008791"/>
    </source>
</evidence>
<evidence type="ECO:0000313" key="3">
    <source>
        <dbReference type="EMBL" id="VAV92270.1"/>
    </source>
</evidence>
<dbReference type="EMBL" id="UOEF01000138">
    <property type="protein sequence ID" value="VAV92270.1"/>
    <property type="molecule type" value="Genomic_DNA"/>
</dbReference>
<dbReference type="Pfam" id="PF00582">
    <property type="entry name" value="Usp"/>
    <property type="match status" value="2"/>
</dbReference>
<dbReference type="InterPro" id="IPR006015">
    <property type="entry name" value="Universal_stress_UspA"/>
</dbReference>
<evidence type="ECO:0000259" key="2">
    <source>
        <dbReference type="Pfam" id="PF00582"/>
    </source>
</evidence>
<proteinExistence type="inferred from homology"/>
<gene>
    <name evidence="3" type="ORF">MNBD_ALPHA04-1952</name>
</gene>
<dbReference type="PANTHER" id="PTHR46268">
    <property type="entry name" value="STRESS RESPONSE PROTEIN NHAX"/>
    <property type="match status" value="1"/>
</dbReference>
<organism evidence="3">
    <name type="scientific">hydrothermal vent metagenome</name>
    <dbReference type="NCBI Taxonomy" id="652676"/>
    <lineage>
        <taxon>unclassified sequences</taxon>
        <taxon>metagenomes</taxon>
        <taxon>ecological metagenomes</taxon>
    </lineage>
</organism>
<comment type="similarity">
    <text evidence="1">Belongs to the universal stress protein A family.</text>
</comment>
<dbReference type="PANTHER" id="PTHR46268:SF6">
    <property type="entry name" value="UNIVERSAL STRESS PROTEIN UP12"/>
    <property type="match status" value="1"/>
</dbReference>
<dbReference type="PRINTS" id="PR01438">
    <property type="entry name" value="UNVRSLSTRESS"/>
</dbReference>
<accession>A0A3B0RGY0</accession>
<name>A0A3B0RGY0_9ZZZZ</name>
<protein>
    <recommendedName>
        <fullName evidence="2">UspA domain-containing protein</fullName>
    </recommendedName>
</protein>
<dbReference type="AlphaFoldDB" id="A0A3B0RGY0"/>
<dbReference type="CDD" id="cd00293">
    <property type="entry name" value="USP-like"/>
    <property type="match status" value="2"/>
</dbReference>
<dbReference type="InterPro" id="IPR006016">
    <property type="entry name" value="UspA"/>
</dbReference>